<name>A0A3S4WVM4_9ACTN</name>
<dbReference type="Proteomes" id="UP000277858">
    <property type="component" value="Chromosome"/>
</dbReference>
<keyword evidence="5" id="KW-1185">Reference proteome</keyword>
<dbReference type="GO" id="GO:0042256">
    <property type="term" value="P:cytosolic ribosome assembly"/>
    <property type="evidence" value="ECO:0007669"/>
    <property type="project" value="UniProtKB-UniRule"/>
</dbReference>
<dbReference type="Gene3D" id="3.30.460.10">
    <property type="entry name" value="Beta Polymerase, domain 2"/>
    <property type="match status" value="1"/>
</dbReference>
<dbReference type="GO" id="GO:0043023">
    <property type="term" value="F:ribosomal large subunit binding"/>
    <property type="evidence" value="ECO:0007669"/>
    <property type="project" value="TreeGrafter"/>
</dbReference>
<evidence type="ECO:0000313" key="6">
    <source>
        <dbReference type="Proteomes" id="UP000285875"/>
    </source>
</evidence>
<dbReference type="PANTHER" id="PTHR21043:SF0">
    <property type="entry name" value="MITOCHONDRIAL ASSEMBLY OF RIBOSOMAL LARGE SUBUNIT PROTEIN 1"/>
    <property type="match status" value="1"/>
</dbReference>
<evidence type="ECO:0000313" key="5">
    <source>
        <dbReference type="Proteomes" id="UP000277858"/>
    </source>
</evidence>
<reference evidence="6" key="1">
    <citation type="submission" date="2017-12" db="EMBL/GenBank/DDBJ databases">
        <title>Whole genome sequencing of Acidipropionibacterium jensenii strains JS279 and JS280.</title>
        <authorList>
            <person name="Deptula P."/>
            <person name="Laine P."/>
            <person name="Smolander O.-P."/>
            <person name="Paulin L."/>
            <person name="Auvinen P."/>
            <person name="Varmanen P."/>
        </authorList>
    </citation>
    <scope>NUCLEOTIDE SEQUENCE [LARGE SCALE GENOMIC DNA]</scope>
    <source>
        <strain evidence="6">JS280</strain>
    </source>
</reference>
<keyword evidence="2" id="KW-0963">Cytoplasm</keyword>
<dbReference type="PANTHER" id="PTHR21043">
    <property type="entry name" value="IOJAP SUPERFAMILY ORTHOLOG"/>
    <property type="match status" value="1"/>
</dbReference>
<dbReference type="InterPro" id="IPR043519">
    <property type="entry name" value="NT_sf"/>
</dbReference>
<dbReference type="EMBL" id="LR134473">
    <property type="protein sequence ID" value="VEI02464.1"/>
    <property type="molecule type" value="Genomic_DNA"/>
</dbReference>
<dbReference type="KEGG" id="aji:C0Z10_08200"/>
<evidence type="ECO:0000256" key="1">
    <source>
        <dbReference type="ARBA" id="ARBA00010574"/>
    </source>
</evidence>
<gene>
    <name evidence="4" type="primary">ybeB</name>
    <name evidence="2 3" type="synonym">rsfS</name>
    <name evidence="3" type="ORF">C0Z10_08200</name>
    <name evidence="4" type="ORF">NCTC13652_00641</name>
</gene>
<dbReference type="GeneID" id="82886039"/>
<comment type="subunit">
    <text evidence="2">Interacts with ribosomal protein uL14 (rplN).</text>
</comment>
<dbReference type="SUPFAM" id="SSF81301">
    <property type="entry name" value="Nucleotidyltransferase"/>
    <property type="match status" value="1"/>
</dbReference>
<dbReference type="STRING" id="1122997.GCA_000425285_01474"/>
<dbReference type="InterPro" id="IPR004394">
    <property type="entry name" value="Iojap/RsfS/C7orf30"/>
</dbReference>
<dbReference type="GO" id="GO:0017148">
    <property type="term" value="P:negative regulation of translation"/>
    <property type="evidence" value="ECO:0007669"/>
    <property type="project" value="UniProtKB-UniRule"/>
</dbReference>
<comment type="function">
    <text evidence="2">Functions as a ribosomal silencing factor. Interacts with ribosomal protein uL14 (rplN), blocking formation of intersubunit bridge B8. Prevents association of the 30S and 50S ribosomal subunits and the formation of functional ribosomes, thus repressing translation.</text>
</comment>
<proteinExistence type="inferred from homology"/>
<organism evidence="4 5">
    <name type="scientific">Acidipropionibacterium jensenii</name>
    <dbReference type="NCBI Taxonomy" id="1749"/>
    <lineage>
        <taxon>Bacteria</taxon>
        <taxon>Bacillati</taxon>
        <taxon>Actinomycetota</taxon>
        <taxon>Actinomycetes</taxon>
        <taxon>Propionibacteriales</taxon>
        <taxon>Propionibacteriaceae</taxon>
        <taxon>Acidipropionibacterium</taxon>
    </lineage>
</organism>
<evidence type="ECO:0000256" key="2">
    <source>
        <dbReference type="HAMAP-Rule" id="MF_01477"/>
    </source>
</evidence>
<accession>A0A3S4WVM4</accession>
<reference evidence="3" key="3">
    <citation type="journal article" date="2019" name="Microorganisms">
        <title>Red-Brown Pigmentation of Acidipropionibacterium jensenii Is Tied to Haemolytic Activity and cyl-Like Gene Cluster.</title>
        <authorList>
            <person name="Deptula P."/>
            <person name="Loivamaa I."/>
            <person name="Smolander O.P."/>
            <person name="Laine P."/>
            <person name="Roberts R.J."/>
            <person name="Piironen V."/>
            <person name="Paulin L."/>
            <person name="Savijoki K."/>
            <person name="Auvinen P."/>
            <person name="Varmanen P."/>
        </authorList>
    </citation>
    <scope>NUCLEOTIDE SEQUENCE</scope>
    <source>
        <strain evidence="3">JS280</strain>
    </source>
</reference>
<evidence type="ECO:0000313" key="3">
    <source>
        <dbReference type="EMBL" id="AZZ39736.1"/>
    </source>
</evidence>
<keyword evidence="2" id="KW-0810">Translation regulation</keyword>
<dbReference type="NCBIfam" id="TIGR00090">
    <property type="entry name" value="rsfS_iojap_ybeB"/>
    <property type="match status" value="1"/>
</dbReference>
<dbReference type="FunFam" id="3.30.460.10:FF:000008">
    <property type="entry name" value="Ribosomal silencing factor RsfS"/>
    <property type="match status" value="1"/>
</dbReference>
<dbReference type="Proteomes" id="UP000285875">
    <property type="component" value="Chromosome"/>
</dbReference>
<reference evidence="4 5" key="2">
    <citation type="submission" date="2018-12" db="EMBL/GenBank/DDBJ databases">
        <authorList>
            <consortium name="Pathogen Informatics"/>
        </authorList>
    </citation>
    <scope>NUCLEOTIDE SEQUENCE [LARGE SCALE GENOMIC DNA]</scope>
    <source>
        <strain evidence="4 5">NCTC13652</strain>
    </source>
</reference>
<comment type="similarity">
    <text evidence="1 2">Belongs to the Iojap/RsfS family.</text>
</comment>
<dbReference type="OrthoDB" id="9793681at2"/>
<dbReference type="GO" id="GO:0090071">
    <property type="term" value="P:negative regulation of ribosome biogenesis"/>
    <property type="evidence" value="ECO:0007669"/>
    <property type="project" value="UniProtKB-UniRule"/>
</dbReference>
<dbReference type="AlphaFoldDB" id="A0A3S4WVM4"/>
<dbReference type="Pfam" id="PF02410">
    <property type="entry name" value="RsfS"/>
    <property type="match status" value="1"/>
</dbReference>
<sequence length="127" mass="14042">MSATEQAIELARTAARAAADKKGTEILALDVSENLALTDIFLIITAGNERQVGAVVDAVDEAAREAGAKVVRREGERENRWVLLDYNDIIVHVQQPEVRQTYSLERLWKDCPEVDLKLPAVSDEAAR</sequence>
<dbReference type="HAMAP" id="MF_01477">
    <property type="entry name" value="Iojap_RsfS"/>
    <property type="match status" value="1"/>
</dbReference>
<protein>
    <recommendedName>
        <fullName evidence="2">Ribosomal silencing factor RsfS</fullName>
    </recommendedName>
</protein>
<comment type="subcellular location">
    <subcellularLocation>
        <location evidence="2">Cytoplasm</location>
    </subcellularLocation>
</comment>
<dbReference type="RefSeq" id="WP_028703064.1">
    <property type="nucleotide sequence ID" value="NZ_CP025570.1"/>
</dbReference>
<evidence type="ECO:0000313" key="4">
    <source>
        <dbReference type="EMBL" id="VEI02464.1"/>
    </source>
</evidence>
<dbReference type="EMBL" id="CP025570">
    <property type="protein sequence ID" value="AZZ39736.1"/>
    <property type="molecule type" value="Genomic_DNA"/>
</dbReference>
<dbReference type="GO" id="GO:0005737">
    <property type="term" value="C:cytoplasm"/>
    <property type="evidence" value="ECO:0007669"/>
    <property type="project" value="UniProtKB-SubCell"/>
</dbReference>
<keyword evidence="2" id="KW-0678">Repressor</keyword>